<sequence>MAEVTGRNPLAIRRRILEEFEKVQAQIATNPELWRKLSFEAHKELSTVLGDDFIDYPEFEFWFSRFARGDFDLNYDRSFDPKTRSLTDLPLEIFKNIGENLELEDRFQLRDVCKDIRFQVDNWDPKVTKIFYCKGNNWRVCQTSGPELYWMGIFERNRNNIFHPGFHRDPISFVMNILKLPKLHLEELTIYEDVYWKKLIEELDESNRKLHVKKVVFPNGYHSSKIDLHFMIPGVLEEIILKNQTGREIIEIIESEQCQAAKMMYIDSTIATSSFPLQALYNCPRFTLRLGGKRADGLKSKFLKNLMKYGEVQKCVLYISKNRPAQSQILKYFNEPEAMVPNCPSLRRYPIPETNEFYELEYGVEVDHYRRREDVKPSKMTKTAVESNPLAIRKRILKEFQKVKKRIASLPEYWRRDTFWTHKQLCKKLGNDFMEYAEFEFWFLRFIQGNFDLDVDRSLEPKTSSFTDLPDDIFEKIGKKLDLNARHELRNVSKGIRIQVDSWDPELIKLSYNTAEDWSFQHKTMSASFRRSIFERKRKMNPLLYTLVILKNPKLRLKELTLGGTDKYWRELVEELDQSNQKLHVKHLHTSSNFDLHYLDPGEIEEITVFLRDPKAEEIQIILDSEQYKAARMTNFETHVFPSKFPFECFYKCPKFTLTLGGQPALKIKWDFIKDKKFQLCHISIYKNATDELKQKIQEEFEEKYPRVDPSNPNIRRHKIPGTNEFYEMEMTDGMMRIERKQ</sequence>
<dbReference type="PROSITE" id="PS50181">
    <property type="entry name" value="FBOX"/>
    <property type="match status" value="1"/>
</dbReference>
<evidence type="ECO:0000313" key="3">
    <source>
        <dbReference type="Proteomes" id="UP000483820"/>
    </source>
</evidence>
<accession>A0A6A5GJJ1</accession>
<dbReference type="EMBL" id="WUAV01000005">
    <property type="protein sequence ID" value="KAF1754499.1"/>
    <property type="molecule type" value="Genomic_DNA"/>
</dbReference>
<dbReference type="InterPro" id="IPR002900">
    <property type="entry name" value="DUF38/FTH_CAE_spp"/>
</dbReference>
<dbReference type="KEGG" id="crq:GCK72_021062"/>
<dbReference type="GO" id="GO:0045087">
    <property type="term" value="P:innate immune response"/>
    <property type="evidence" value="ECO:0007669"/>
    <property type="project" value="TreeGrafter"/>
</dbReference>
<dbReference type="InterPro" id="IPR041426">
    <property type="entry name" value="Mos1_HTH"/>
</dbReference>
<proteinExistence type="predicted"/>
<dbReference type="Pfam" id="PF01827">
    <property type="entry name" value="FTH"/>
    <property type="match status" value="2"/>
</dbReference>
<dbReference type="GeneID" id="9812629"/>
<dbReference type="InterPro" id="IPR040161">
    <property type="entry name" value="FB224"/>
</dbReference>
<dbReference type="Pfam" id="PF17906">
    <property type="entry name" value="HTH_48"/>
    <property type="match status" value="2"/>
</dbReference>
<comment type="caution">
    <text evidence="2">The sequence shown here is derived from an EMBL/GenBank/DDBJ whole genome shotgun (WGS) entry which is preliminary data.</text>
</comment>
<evidence type="ECO:0000259" key="1">
    <source>
        <dbReference type="PROSITE" id="PS50181"/>
    </source>
</evidence>
<dbReference type="CTD" id="9812629"/>
<reference evidence="2 3" key="1">
    <citation type="submission" date="2019-12" db="EMBL/GenBank/DDBJ databases">
        <title>Chromosome-level assembly of the Caenorhabditis remanei genome.</title>
        <authorList>
            <person name="Teterina A.A."/>
            <person name="Willis J.H."/>
            <person name="Phillips P.C."/>
        </authorList>
    </citation>
    <scope>NUCLEOTIDE SEQUENCE [LARGE SCALE GENOMIC DNA]</scope>
    <source>
        <strain evidence="2 3">PX506</strain>
        <tissue evidence="2">Whole organism</tissue>
    </source>
</reference>
<dbReference type="CDD" id="cd22150">
    <property type="entry name" value="F-box_CeFBXA-like"/>
    <property type="match status" value="2"/>
</dbReference>
<dbReference type="SMART" id="SM00256">
    <property type="entry name" value="FBOX"/>
    <property type="match status" value="2"/>
</dbReference>
<dbReference type="Proteomes" id="UP000483820">
    <property type="component" value="Chromosome V"/>
</dbReference>
<gene>
    <name evidence="2" type="ORF">GCK72_021062</name>
</gene>
<dbReference type="RefSeq" id="XP_053582900.1">
    <property type="nucleotide sequence ID" value="XM_053733987.1"/>
</dbReference>
<dbReference type="Pfam" id="PF00646">
    <property type="entry name" value="F-box"/>
    <property type="match status" value="1"/>
</dbReference>
<dbReference type="AlphaFoldDB" id="A0A6A5GJJ1"/>
<dbReference type="PANTHER" id="PTHR23015">
    <property type="entry name" value="UNCHARACTERIZED C.ELEGANS PROTEIN"/>
    <property type="match status" value="1"/>
</dbReference>
<protein>
    <recommendedName>
        <fullName evidence="1">F-box domain-containing protein</fullName>
    </recommendedName>
</protein>
<dbReference type="PANTHER" id="PTHR23015:SF4">
    <property type="entry name" value="DUF38 DOMAIN-CONTAINING PROTEIN-RELATED"/>
    <property type="match status" value="1"/>
</dbReference>
<evidence type="ECO:0000313" key="2">
    <source>
        <dbReference type="EMBL" id="KAF1754499.1"/>
    </source>
</evidence>
<organism evidence="2 3">
    <name type="scientific">Caenorhabditis remanei</name>
    <name type="common">Caenorhabditis vulgaris</name>
    <dbReference type="NCBI Taxonomy" id="31234"/>
    <lineage>
        <taxon>Eukaryota</taxon>
        <taxon>Metazoa</taxon>
        <taxon>Ecdysozoa</taxon>
        <taxon>Nematoda</taxon>
        <taxon>Chromadorea</taxon>
        <taxon>Rhabditida</taxon>
        <taxon>Rhabditina</taxon>
        <taxon>Rhabditomorpha</taxon>
        <taxon>Rhabditoidea</taxon>
        <taxon>Rhabditidae</taxon>
        <taxon>Peloderinae</taxon>
        <taxon>Caenorhabditis</taxon>
    </lineage>
</organism>
<dbReference type="InterPro" id="IPR001810">
    <property type="entry name" value="F-box_dom"/>
</dbReference>
<feature type="domain" description="F-box" evidence="1">
    <location>
        <begin position="83"/>
        <end position="130"/>
    </location>
</feature>
<name>A0A6A5GJJ1_CAERE</name>